<dbReference type="EMBL" id="CAADFN010000103">
    <property type="protein sequence ID" value="VFK21816.1"/>
    <property type="molecule type" value="Genomic_DNA"/>
</dbReference>
<feature type="signal peptide" evidence="1">
    <location>
        <begin position="1"/>
        <end position="23"/>
    </location>
</feature>
<evidence type="ECO:0000313" key="2">
    <source>
        <dbReference type="EMBL" id="VFK21816.1"/>
    </source>
</evidence>
<reference evidence="2" key="1">
    <citation type="submission" date="2019-02" db="EMBL/GenBank/DDBJ databases">
        <authorList>
            <person name="Gruber-Vodicka R. H."/>
            <person name="Seah K. B. B."/>
        </authorList>
    </citation>
    <scope>NUCLEOTIDE SEQUENCE</scope>
    <source>
        <strain evidence="2">BECK_BY7</strain>
    </source>
</reference>
<proteinExistence type="predicted"/>
<organism evidence="2">
    <name type="scientific">Candidatus Kentrum sp. LFY</name>
    <dbReference type="NCBI Taxonomy" id="2126342"/>
    <lineage>
        <taxon>Bacteria</taxon>
        <taxon>Pseudomonadati</taxon>
        <taxon>Pseudomonadota</taxon>
        <taxon>Gammaproteobacteria</taxon>
        <taxon>Candidatus Kentrum</taxon>
    </lineage>
</organism>
<evidence type="ECO:0000256" key="1">
    <source>
        <dbReference type="SAM" id="SignalP"/>
    </source>
</evidence>
<name>A0A450WXS1_9GAMM</name>
<dbReference type="AlphaFoldDB" id="A0A450WXS1"/>
<evidence type="ECO:0008006" key="3">
    <source>
        <dbReference type="Google" id="ProtNLM"/>
    </source>
</evidence>
<accession>A0A450WXS1</accession>
<gene>
    <name evidence="2" type="ORF">BECKLFY1418C_GA0070996_110312</name>
</gene>
<feature type="chain" id="PRO_5019061510" description="CreA protein" evidence="1">
    <location>
        <begin position="24"/>
        <end position="90"/>
    </location>
</feature>
<protein>
    <recommendedName>
        <fullName evidence="3">CreA protein</fullName>
    </recommendedName>
</protein>
<keyword evidence="1" id="KW-0732">Signal</keyword>
<sequence>MKKLFVILISLFMFSPASLSANAFFDFYKDAKVVDAPIKGTQVLRVVDKENGAICYLYMPNHTQPNSGTGVTIDDATDIGSISCIPRQPK</sequence>